<keyword evidence="3" id="KW-1185">Reference proteome</keyword>
<dbReference type="PROSITE" id="PS51257">
    <property type="entry name" value="PROKAR_LIPOPROTEIN"/>
    <property type="match status" value="1"/>
</dbReference>
<dbReference type="AlphaFoldDB" id="A0A934VLD0"/>
<keyword evidence="1" id="KW-0732">Signal</keyword>
<evidence type="ECO:0000313" key="2">
    <source>
        <dbReference type="EMBL" id="MBK1832981.1"/>
    </source>
</evidence>
<name>A0A934VLD0_9BACT</name>
<evidence type="ECO:0000256" key="1">
    <source>
        <dbReference type="SAM" id="SignalP"/>
    </source>
</evidence>
<gene>
    <name evidence="2" type="ORF">JIN78_02810</name>
</gene>
<dbReference type="RefSeq" id="WP_200390414.1">
    <property type="nucleotide sequence ID" value="NZ_JAENIO010000004.1"/>
</dbReference>
<sequence length="56" mass="5687">MMKALKTVIALAGLAFAAGLMSSCSPYQEPAGYDNTGMAPAVPSSNYGGSYLSPVK</sequence>
<evidence type="ECO:0008006" key="4">
    <source>
        <dbReference type="Google" id="ProtNLM"/>
    </source>
</evidence>
<evidence type="ECO:0000313" key="3">
    <source>
        <dbReference type="Proteomes" id="UP000604083"/>
    </source>
</evidence>
<organism evidence="2 3">
    <name type="scientific">Roseibacillus ishigakijimensis</name>
    <dbReference type="NCBI Taxonomy" id="454146"/>
    <lineage>
        <taxon>Bacteria</taxon>
        <taxon>Pseudomonadati</taxon>
        <taxon>Verrucomicrobiota</taxon>
        <taxon>Verrucomicrobiia</taxon>
        <taxon>Verrucomicrobiales</taxon>
        <taxon>Verrucomicrobiaceae</taxon>
        <taxon>Roseibacillus</taxon>
    </lineage>
</organism>
<reference evidence="2" key="1">
    <citation type="submission" date="2021-01" db="EMBL/GenBank/DDBJ databases">
        <title>Modified the classification status of verrucomicrobia.</title>
        <authorList>
            <person name="Feng X."/>
        </authorList>
    </citation>
    <scope>NUCLEOTIDE SEQUENCE</scope>
    <source>
        <strain evidence="2">KCTC 12986</strain>
    </source>
</reference>
<feature type="signal peptide" evidence="1">
    <location>
        <begin position="1"/>
        <end position="17"/>
    </location>
</feature>
<feature type="chain" id="PRO_5038071148" description="Lipoprotein" evidence="1">
    <location>
        <begin position="18"/>
        <end position="56"/>
    </location>
</feature>
<accession>A0A934VLD0</accession>
<comment type="caution">
    <text evidence="2">The sequence shown here is derived from an EMBL/GenBank/DDBJ whole genome shotgun (WGS) entry which is preliminary data.</text>
</comment>
<dbReference type="EMBL" id="JAENIO010000004">
    <property type="protein sequence ID" value="MBK1832981.1"/>
    <property type="molecule type" value="Genomic_DNA"/>
</dbReference>
<dbReference type="Proteomes" id="UP000604083">
    <property type="component" value="Unassembled WGS sequence"/>
</dbReference>
<protein>
    <recommendedName>
        <fullName evidence="4">Lipoprotein</fullName>
    </recommendedName>
</protein>
<proteinExistence type="predicted"/>